<organism evidence="1 2">
    <name type="scientific">Nocardia panacis</name>
    <dbReference type="NCBI Taxonomy" id="2340916"/>
    <lineage>
        <taxon>Bacteria</taxon>
        <taxon>Bacillati</taxon>
        <taxon>Actinomycetota</taxon>
        <taxon>Actinomycetes</taxon>
        <taxon>Mycobacteriales</taxon>
        <taxon>Nocardiaceae</taxon>
        <taxon>Nocardia</taxon>
    </lineage>
</organism>
<sequence>MSRAGYRFADGRPASDDEMECVAVAFGFAGIDHLRRVMLAADARRAGASPAAAERIAAKAAREIELAEFSLRAEPVRRRSQQRRTAV</sequence>
<name>A0A3A4KEA7_9NOCA</name>
<gene>
    <name evidence="1" type="ORF">D5S18_24905</name>
</gene>
<dbReference type="EMBL" id="QZFU01000033">
    <property type="protein sequence ID" value="RJO71414.1"/>
    <property type="molecule type" value="Genomic_DNA"/>
</dbReference>
<dbReference type="OrthoDB" id="10006055at2"/>
<accession>A0A3A4KEA7</accession>
<evidence type="ECO:0000313" key="2">
    <source>
        <dbReference type="Proteomes" id="UP000266677"/>
    </source>
</evidence>
<dbReference type="RefSeq" id="WP_120043525.1">
    <property type="nucleotide sequence ID" value="NZ_QZFU01000033.1"/>
</dbReference>
<protein>
    <submittedName>
        <fullName evidence="1">Uncharacterized protein</fullName>
    </submittedName>
</protein>
<dbReference type="Proteomes" id="UP000266677">
    <property type="component" value="Unassembled WGS sequence"/>
</dbReference>
<proteinExistence type="predicted"/>
<comment type="caution">
    <text evidence="1">The sequence shown here is derived from an EMBL/GenBank/DDBJ whole genome shotgun (WGS) entry which is preliminary data.</text>
</comment>
<reference evidence="1 2" key="1">
    <citation type="submission" date="2018-09" db="EMBL/GenBank/DDBJ databases">
        <title>YIM PH21274 draft genome.</title>
        <authorList>
            <person name="Miao C."/>
        </authorList>
    </citation>
    <scope>NUCLEOTIDE SEQUENCE [LARGE SCALE GENOMIC DNA]</scope>
    <source>
        <strain evidence="1 2">YIM PH 21724</strain>
    </source>
</reference>
<keyword evidence="2" id="KW-1185">Reference proteome</keyword>
<evidence type="ECO:0000313" key="1">
    <source>
        <dbReference type="EMBL" id="RJO71414.1"/>
    </source>
</evidence>
<dbReference type="AlphaFoldDB" id="A0A3A4KEA7"/>